<dbReference type="EMBL" id="BAAAPY010000007">
    <property type="protein sequence ID" value="GAA2080190.1"/>
    <property type="molecule type" value="Genomic_DNA"/>
</dbReference>
<proteinExistence type="inferred from homology"/>
<evidence type="ECO:0000313" key="7">
    <source>
        <dbReference type="EMBL" id="GAA2080190.1"/>
    </source>
</evidence>
<dbReference type="PROSITE" id="PS50895">
    <property type="entry name" value="SURF1"/>
    <property type="match status" value="1"/>
</dbReference>
<reference evidence="7 8" key="1">
    <citation type="journal article" date="2019" name="Int. J. Syst. Evol. Microbiol.">
        <title>The Global Catalogue of Microorganisms (GCM) 10K type strain sequencing project: providing services to taxonomists for standard genome sequencing and annotation.</title>
        <authorList>
            <consortium name="The Broad Institute Genomics Platform"/>
            <consortium name="The Broad Institute Genome Sequencing Center for Infectious Disease"/>
            <person name="Wu L."/>
            <person name="Ma J."/>
        </authorList>
    </citation>
    <scope>NUCLEOTIDE SEQUENCE [LARGE SCALE GENOMIC DNA]</scope>
    <source>
        <strain evidence="7 8">JCM 15749</strain>
    </source>
</reference>
<name>A0ABN2W1U9_9ACTN</name>
<protein>
    <recommendedName>
        <fullName evidence="6">SURF1-like protein</fullName>
    </recommendedName>
</protein>
<comment type="caution">
    <text evidence="6">Lacks conserved residue(s) required for the propagation of feature annotation.</text>
</comment>
<evidence type="ECO:0000256" key="6">
    <source>
        <dbReference type="RuleBase" id="RU363076"/>
    </source>
</evidence>
<accession>A0ABN2W1U9</accession>
<evidence type="ECO:0000256" key="1">
    <source>
        <dbReference type="ARBA" id="ARBA00004370"/>
    </source>
</evidence>
<keyword evidence="6" id="KW-1003">Cell membrane</keyword>
<dbReference type="Pfam" id="PF02104">
    <property type="entry name" value="SURF1"/>
    <property type="match status" value="1"/>
</dbReference>
<dbReference type="InterPro" id="IPR002994">
    <property type="entry name" value="Surf1/Shy1"/>
</dbReference>
<evidence type="ECO:0000256" key="2">
    <source>
        <dbReference type="ARBA" id="ARBA00007165"/>
    </source>
</evidence>
<dbReference type="Proteomes" id="UP001501480">
    <property type="component" value="Unassembled WGS sequence"/>
</dbReference>
<comment type="caution">
    <text evidence="7">The sequence shown here is derived from an EMBL/GenBank/DDBJ whole genome shotgun (WGS) entry which is preliminary data.</text>
</comment>
<comment type="similarity">
    <text evidence="2 6">Belongs to the SURF1 family.</text>
</comment>
<comment type="subcellular location">
    <subcellularLocation>
        <location evidence="6">Cell membrane</location>
        <topology evidence="6">Multi-pass membrane protein</topology>
    </subcellularLocation>
    <subcellularLocation>
        <location evidence="1">Membrane</location>
    </subcellularLocation>
</comment>
<dbReference type="InterPro" id="IPR045214">
    <property type="entry name" value="Surf1/Surf4"/>
</dbReference>
<keyword evidence="4 6" id="KW-1133">Transmembrane helix</keyword>
<feature type="transmembrane region" description="Helical" evidence="6">
    <location>
        <begin position="208"/>
        <end position="226"/>
    </location>
</feature>
<keyword evidence="3 6" id="KW-0812">Transmembrane</keyword>
<dbReference type="CDD" id="cd06662">
    <property type="entry name" value="SURF1"/>
    <property type="match status" value="1"/>
</dbReference>
<sequence>MGLRAWFRPQLIGLHLLLVVAVTGCVAGGVWQFGSYEGQQSQERVERAAMDPVPLDEAWQRGEPFTTDQDHRRVVVEGRFTTTDEQVWVSGRFQDDTSGFWLLAPLVVAGGDDAIMVVRGFSPDLVDLPPVPAQPTSLTAILRPGEGDGAALDDNRVIGSVRLPALLNELGRPLYPGYALATSDTGAGLALAEEPTPDVSWTVGLTNLAYALQWWAFALFAVFMWWRMCRDQVATSLES</sequence>
<dbReference type="PANTHER" id="PTHR23427">
    <property type="entry name" value="SURFEIT LOCUS PROTEIN"/>
    <property type="match status" value="1"/>
</dbReference>
<evidence type="ECO:0000256" key="5">
    <source>
        <dbReference type="ARBA" id="ARBA00023136"/>
    </source>
</evidence>
<keyword evidence="8" id="KW-1185">Reference proteome</keyword>
<dbReference type="PANTHER" id="PTHR23427:SF2">
    <property type="entry name" value="SURFEIT LOCUS PROTEIN 1"/>
    <property type="match status" value="1"/>
</dbReference>
<keyword evidence="5 6" id="KW-0472">Membrane</keyword>
<dbReference type="RefSeq" id="WP_344327811.1">
    <property type="nucleotide sequence ID" value="NZ_BAAAPY010000007.1"/>
</dbReference>
<organism evidence="7 8">
    <name type="scientific">Aeromicrobium halocynthiae</name>
    <dbReference type="NCBI Taxonomy" id="560557"/>
    <lineage>
        <taxon>Bacteria</taxon>
        <taxon>Bacillati</taxon>
        <taxon>Actinomycetota</taxon>
        <taxon>Actinomycetes</taxon>
        <taxon>Propionibacteriales</taxon>
        <taxon>Nocardioidaceae</taxon>
        <taxon>Aeromicrobium</taxon>
    </lineage>
</organism>
<evidence type="ECO:0000313" key="8">
    <source>
        <dbReference type="Proteomes" id="UP001501480"/>
    </source>
</evidence>
<gene>
    <name evidence="7" type="ORF">GCM10009821_20640</name>
</gene>
<evidence type="ECO:0000256" key="4">
    <source>
        <dbReference type="ARBA" id="ARBA00022989"/>
    </source>
</evidence>
<dbReference type="PROSITE" id="PS51257">
    <property type="entry name" value="PROKAR_LIPOPROTEIN"/>
    <property type="match status" value="1"/>
</dbReference>
<evidence type="ECO:0000256" key="3">
    <source>
        <dbReference type="ARBA" id="ARBA00022692"/>
    </source>
</evidence>